<organism evidence="20">
    <name type="scientific">Ptiliidae sp. BMNH 1274724</name>
    <dbReference type="NCBI Taxonomy" id="1796537"/>
    <lineage>
        <taxon>Eukaryota</taxon>
        <taxon>Metazoa</taxon>
        <taxon>Ecdysozoa</taxon>
        <taxon>Arthropoda</taxon>
        <taxon>Hexapoda</taxon>
        <taxon>Insecta</taxon>
        <taxon>Pterygota</taxon>
        <taxon>Neoptera</taxon>
        <taxon>Endopterygota</taxon>
        <taxon>Coleoptera</taxon>
        <taxon>Polyphaga</taxon>
        <taxon>Staphyliniformia</taxon>
        <taxon>Ptiliidae</taxon>
    </lineage>
</organism>
<keyword evidence="14 17" id="KW-0496">Mitochondrion</keyword>
<evidence type="ECO:0000256" key="6">
    <source>
        <dbReference type="ARBA" id="ARBA00022448"/>
    </source>
</evidence>
<evidence type="ECO:0000256" key="16">
    <source>
        <dbReference type="ARBA" id="ARBA00049551"/>
    </source>
</evidence>
<dbReference type="GO" id="GO:0048039">
    <property type="term" value="F:ubiquinone binding"/>
    <property type="evidence" value="ECO:0007669"/>
    <property type="project" value="TreeGrafter"/>
</dbReference>
<feature type="transmembrane region" description="Helical" evidence="17">
    <location>
        <begin position="268"/>
        <end position="290"/>
    </location>
</feature>
<feature type="transmembrane region" description="Helical" evidence="17">
    <location>
        <begin position="28"/>
        <end position="48"/>
    </location>
</feature>
<dbReference type="GO" id="GO:0031966">
    <property type="term" value="C:mitochondrial membrane"/>
    <property type="evidence" value="ECO:0007669"/>
    <property type="project" value="UniProtKB-SubCell"/>
</dbReference>
<feature type="domain" description="NADH:ubiquinone oxidoreductase chain 4 N-terminal" evidence="19">
    <location>
        <begin position="1"/>
        <end position="100"/>
    </location>
</feature>
<evidence type="ECO:0000256" key="13">
    <source>
        <dbReference type="ARBA" id="ARBA00023075"/>
    </source>
</evidence>
<dbReference type="Pfam" id="PF00361">
    <property type="entry name" value="Proton_antipo_M"/>
    <property type="match status" value="1"/>
</dbReference>
<evidence type="ECO:0000256" key="1">
    <source>
        <dbReference type="ARBA" id="ARBA00003257"/>
    </source>
</evidence>
<keyword evidence="12 17" id="KW-0520">NAD</keyword>
<feature type="transmembrane region" description="Helical" evidence="17">
    <location>
        <begin position="296"/>
        <end position="317"/>
    </location>
</feature>
<dbReference type="Pfam" id="PF01059">
    <property type="entry name" value="Oxidored_q5_N"/>
    <property type="match status" value="1"/>
</dbReference>
<feature type="transmembrane region" description="Helical" evidence="17">
    <location>
        <begin position="137"/>
        <end position="161"/>
    </location>
</feature>
<feature type="transmembrane region" description="Helical" evidence="17">
    <location>
        <begin position="242"/>
        <end position="261"/>
    </location>
</feature>
<evidence type="ECO:0000313" key="20">
    <source>
        <dbReference type="EMBL" id="AML26661.1"/>
    </source>
</evidence>
<evidence type="ECO:0000256" key="7">
    <source>
        <dbReference type="ARBA" id="ARBA00022660"/>
    </source>
</evidence>
<name>A0A126TGA4_9COLE</name>
<comment type="catalytic activity">
    <reaction evidence="16 17">
        <text>a ubiquinone + NADH + 5 H(+)(in) = a ubiquinol + NAD(+) + 4 H(+)(out)</text>
        <dbReference type="Rhea" id="RHEA:29091"/>
        <dbReference type="Rhea" id="RHEA-COMP:9565"/>
        <dbReference type="Rhea" id="RHEA-COMP:9566"/>
        <dbReference type="ChEBI" id="CHEBI:15378"/>
        <dbReference type="ChEBI" id="CHEBI:16389"/>
        <dbReference type="ChEBI" id="CHEBI:17976"/>
        <dbReference type="ChEBI" id="CHEBI:57540"/>
        <dbReference type="ChEBI" id="CHEBI:57945"/>
        <dbReference type="EC" id="7.1.1.2"/>
    </reaction>
</comment>
<keyword evidence="15 17" id="KW-0472">Membrane</keyword>
<keyword evidence="6 17" id="KW-0813">Transport</keyword>
<evidence type="ECO:0000259" key="18">
    <source>
        <dbReference type="Pfam" id="PF00361"/>
    </source>
</evidence>
<feature type="transmembrane region" description="Helical" evidence="17">
    <location>
        <begin position="6"/>
        <end position="21"/>
    </location>
</feature>
<dbReference type="InterPro" id="IPR003918">
    <property type="entry name" value="NADH_UbQ_OxRdtase"/>
</dbReference>
<evidence type="ECO:0000256" key="9">
    <source>
        <dbReference type="ARBA" id="ARBA00022967"/>
    </source>
</evidence>
<protein>
    <recommendedName>
        <fullName evidence="5 17">NADH-ubiquinone oxidoreductase chain 4</fullName>
        <ecNumber evidence="4 17">7.1.1.2</ecNumber>
    </recommendedName>
</protein>
<keyword evidence="11 17" id="KW-1133">Transmembrane helix</keyword>
<dbReference type="AlphaFoldDB" id="A0A126TGA4"/>
<evidence type="ECO:0000256" key="5">
    <source>
        <dbReference type="ARBA" id="ARBA00021006"/>
    </source>
</evidence>
<comment type="function">
    <text evidence="17">Core subunit of the mitochondrial membrane respiratory chain NADH dehydrogenase (Complex I) which catalyzes electron transfer from NADH through the respiratory chain, using ubiquinone as an electron acceptor. Essential for the catalytic activity and assembly of complex I.</text>
</comment>
<comment type="subcellular location">
    <subcellularLocation>
        <location evidence="2 17">Mitochondrion membrane</location>
        <topology evidence="2 17">Multi-pass membrane protein</topology>
    </subcellularLocation>
</comment>
<feature type="transmembrane region" description="Helical" evidence="17">
    <location>
        <begin position="417"/>
        <end position="434"/>
    </location>
</feature>
<gene>
    <name evidence="20" type="primary">ND4</name>
</gene>
<dbReference type="GO" id="GO:0015990">
    <property type="term" value="P:electron transport coupled proton transport"/>
    <property type="evidence" value="ECO:0007669"/>
    <property type="project" value="TreeGrafter"/>
</dbReference>
<keyword evidence="7 17" id="KW-0679">Respiratory chain</keyword>
<dbReference type="GO" id="GO:0042773">
    <property type="term" value="P:ATP synthesis coupled electron transport"/>
    <property type="evidence" value="ECO:0007669"/>
    <property type="project" value="InterPro"/>
</dbReference>
<dbReference type="EMBL" id="KT696258">
    <property type="protein sequence ID" value="AML26661.1"/>
    <property type="molecule type" value="Genomic_DNA"/>
</dbReference>
<sequence length="436" mass="51215">MSILFFMLFMILLCFLNFYWLNQLYYFILYILFMFKFIMNFQYSLISYFLGMDFLSFVMIMLSVWICCLMLLASENIFKTNIFYKFFMLIILLMMIMLFMVFSSMNLFIFYLFFELSLLPTLMLIIGWGFQPERLQAFIYLLFYTLVGSLPLLMMIFYYFVKNYSMSMMFIYNLYNIYMYMFMMIVFLVKIPMFLIHLWLPKAHVEAPIAGSMILAGIMLKLGGYGLIRLMIIFMFLMKINFYIMINCITGSVLISLLCIRQIDIKSLIAYSSVSHMGIVLAGIMTASIWGFSGSLLVMIGHGLCSSGLFILANIIYERSHSRSIFINKGMINMMPSMSLWWFLLSSSNMSAPPSLSLFGEIMLINSFFNWSLILIIPLMLLLFFTGAYSLFLYSSVQHGKYYSGIYMLSMGYNREYLLLLLHWVPLNILFMMSQL</sequence>
<evidence type="ECO:0000256" key="2">
    <source>
        <dbReference type="ARBA" id="ARBA00004225"/>
    </source>
</evidence>
<dbReference type="EC" id="7.1.1.2" evidence="4 17"/>
<feature type="transmembrane region" description="Helical" evidence="17">
    <location>
        <begin position="338"/>
        <end position="359"/>
    </location>
</feature>
<dbReference type="GO" id="GO:0003954">
    <property type="term" value="F:NADH dehydrogenase activity"/>
    <property type="evidence" value="ECO:0007669"/>
    <property type="project" value="TreeGrafter"/>
</dbReference>
<feature type="domain" description="NADH:quinone oxidoreductase/Mrp antiporter transmembrane" evidence="18">
    <location>
        <begin position="104"/>
        <end position="382"/>
    </location>
</feature>
<proteinExistence type="inferred from homology"/>
<comment type="function">
    <text evidence="1">Core subunit of the mitochondrial membrane respiratory chain NADH dehydrogenase (Complex I) that is believed to belong to the minimal assembly required for catalysis. Complex I functions in the transfer of electrons from NADH to the respiratory chain. The immediate electron acceptor for the enzyme is believed to be ubiquinone.</text>
</comment>
<feature type="transmembrane region" description="Helical" evidence="17">
    <location>
        <begin position="212"/>
        <end position="236"/>
    </location>
</feature>
<evidence type="ECO:0000256" key="17">
    <source>
        <dbReference type="RuleBase" id="RU003297"/>
    </source>
</evidence>
<evidence type="ECO:0000256" key="15">
    <source>
        <dbReference type="ARBA" id="ARBA00023136"/>
    </source>
</evidence>
<feature type="transmembrane region" description="Helical" evidence="17">
    <location>
        <begin position="371"/>
        <end position="396"/>
    </location>
</feature>
<dbReference type="InterPro" id="IPR001750">
    <property type="entry name" value="ND/Mrp_TM"/>
</dbReference>
<evidence type="ECO:0000256" key="11">
    <source>
        <dbReference type="ARBA" id="ARBA00022989"/>
    </source>
</evidence>
<keyword evidence="10 17" id="KW-0249">Electron transport</keyword>
<evidence type="ECO:0000256" key="4">
    <source>
        <dbReference type="ARBA" id="ARBA00012944"/>
    </source>
</evidence>
<dbReference type="PANTHER" id="PTHR43507">
    <property type="entry name" value="NADH-UBIQUINONE OXIDOREDUCTASE CHAIN 4"/>
    <property type="match status" value="1"/>
</dbReference>
<accession>A0A126TGA4</accession>
<dbReference type="GO" id="GO:0008137">
    <property type="term" value="F:NADH dehydrogenase (ubiquinone) activity"/>
    <property type="evidence" value="ECO:0007669"/>
    <property type="project" value="UniProtKB-UniRule"/>
</dbReference>
<feature type="transmembrane region" description="Helical" evidence="17">
    <location>
        <begin position="82"/>
        <end position="102"/>
    </location>
</feature>
<keyword evidence="13 17" id="KW-0830">Ubiquinone</keyword>
<comment type="similarity">
    <text evidence="3 17">Belongs to the complex I subunit 4 family.</text>
</comment>
<evidence type="ECO:0000256" key="14">
    <source>
        <dbReference type="ARBA" id="ARBA00023128"/>
    </source>
</evidence>
<evidence type="ECO:0000259" key="19">
    <source>
        <dbReference type="Pfam" id="PF01059"/>
    </source>
</evidence>
<geneLocation type="mitochondrion" evidence="20"/>
<evidence type="ECO:0000256" key="10">
    <source>
        <dbReference type="ARBA" id="ARBA00022982"/>
    </source>
</evidence>
<keyword evidence="8 17" id="KW-0812">Transmembrane</keyword>
<evidence type="ECO:0000256" key="3">
    <source>
        <dbReference type="ARBA" id="ARBA00009025"/>
    </source>
</evidence>
<feature type="transmembrane region" description="Helical" evidence="17">
    <location>
        <begin position="177"/>
        <end position="200"/>
    </location>
</feature>
<evidence type="ECO:0000256" key="8">
    <source>
        <dbReference type="ARBA" id="ARBA00022692"/>
    </source>
</evidence>
<keyword evidence="9" id="KW-1278">Translocase</keyword>
<dbReference type="PRINTS" id="PR01437">
    <property type="entry name" value="NUOXDRDTASE4"/>
</dbReference>
<dbReference type="PANTHER" id="PTHR43507:SF20">
    <property type="entry name" value="NADH-UBIQUINONE OXIDOREDUCTASE CHAIN 4"/>
    <property type="match status" value="1"/>
</dbReference>
<feature type="transmembrane region" description="Helical" evidence="17">
    <location>
        <begin position="54"/>
        <end position="73"/>
    </location>
</feature>
<feature type="transmembrane region" description="Helical" evidence="17">
    <location>
        <begin position="108"/>
        <end position="130"/>
    </location>
</feature>
<dbReference type="InterPro" id="IPR000260">
    <property type="entry name" value="NADH4_N"/>
</dbReference>
<evidence type="ECO:0000256" key="12">
    <source>
        <dbReference type="ARBA" id="ARBA00023027"/>
    </source>
</evidence>
<reference evidence="20" key="1">
    <citation type="submission" date="2015-09" db="EMBL/GenBank/DDBJ databases">
        <title>Capturing the unknown biodiversity of arthropods in tropical forests using metagenomics.</title>
        <authorList>
            <person name="Andujar C."/>
            <person name="Creedy T.J."/>
            <person name="Garner B."/>
            <person name="Canty R."/>
            <person name="Warner H.B."/>
            <person name="Lipecki J."/>
            <person name="Crampton-Platt A."/>
            <person name="Gabrielli M."/>
            <person name="Croydon-Veleslavov I.A."/>
            <person name="Lim J.L."/>
            <person name="Linard B."/>
            <person name="Vogler A."/>
        </authorList>
    </citation>
    <scope>NUCLEOTIDE SEQUENCE</scope>
</reference>